<organism evidence="4">
    <name type="scientific">Ditylum brightwellii</name>
    <dbReference type="NCBI Taxonomy" id="49249"/>
    <lineage>
        <taxon>Eukaryota</taxon>
        <taxon>Sar</taxon>
        <taxon>Stramenopiles</taxon>
        <taxon>Ochrophyta</taxon>
        <taxon>Bacillariophyta</taxon>
        <taxon>Mediophyceae</taxon>
        <taxon>Lithodesmiophycidae</taxon>
        <taxon>Lithodesmiales</taxon>
        <taxon>Lithodesmiaceae</taxon>
        <taxon>Ditylum</taxon>
    </lineage>
</organism>
<dbReference type="EMBL" id="HBGN01019363">
    <property type="protein sequence ID" value="CAD9332460.1"/>
    <property type="molecule type" value="Transcribed_RNA"/>
</dbReference>
<feature type="region of interest" description="Disordered" evidence="1">
    <location>
        <begin position="1"/>
        <end position="22"/>
    </location>
</feature>
<proteinExistence type="predicted"/>
<evidence type="ECO:0000313" key="3">
    <source>
        <dbReference type="EMBL" id="CAD9332460.1"/>
    </source>
</evidence>
<feature type="transmembrane region" description="Helical" evidence="2">
    <location>
        <begin position="121"/>
        <end position="146"/>
    </location>
</feature>
<evidence type="ECO:0000313" key="4">
    <source>
        <dbReference type="EMBL" id="CAD9332462.1"/>
    </source>
</evidence>
<keyword evidence="2" id="KW-0812">Transmembrane</keyword>
<evidence type="ECO:0008006" key="5">
    <source>
        <dbReference type="Google" id="ProtNLM"/>
    </source>
</evidence>
<dbReference type="AlphaFoldDB" id="A0A6U3RN36"/>
<name>A0A6U3RN36_9STRA</name>
<feature type="transmembrane region" description="Helical" evidence="2">
    <location>
        <begin position="197"/>
        <end position="218"/>
    </location>
</feature>
<accession>A0A6U3RN36</accession>
<protein>
    <recommendedName>
        <fullName evidence="5">Transmembrane protein</fullName>
    </recommendedName>
</protein>
<feature type="transmembrane region" description="Helical" evidence="2">
    <location>
        <begin position="166"/>
        <end position="190"/>
    </location>
</feature>
<gene>
    <name evidence="3" type="ORF">DBRI1063_LOCUS12322</name>
    <name evidence="4" type="ORF">DBRI1063_LOCUS12323</name>
</gene>
<sequence length="327" mass="35827">MLNKKSNSRDEDCEAQAAEARRQGTELIEDHFAHHVQHNPDSSYVSWIACLHPENAEVTIDERFFVPGNPWWTVYEGAKGEIPTATAESLEGAPTAVATANTPTSTTPPEDVSKSSSGLDLVVGSLLSVIGILTVFGLEAAAYAIYCVSAAFYRLSEAMDPPTTVTGIFYSICLLVYYLLALLDSCLLVASVLTTEIMAGALFLLSCLFAGCEMAASWHQYLRRTCHLLRWAFRSESLSAHPPRHLCLVCLPKEKLREDKKGEEDIEEPPTWARIEPSVPKEDWVEAGSSATPTAPEEHVIVLDQSNVIVENDGKDNSASQGKLDTW</sequence>
<dbReference type="EMBL" id="HBGN01019364">
    <property type="protein sequence ID" value="CAD9332462.1"/>
    <property type="molecule type" value="Transcribed_RNA"/>
</dbReference>
<evidence type="ECO:0000256" key="2">
    <source>
        <dbReference type="SAM" id="Phobius"/>
    </source>
</evidence>
<keyword evidence="2" id="KW-0472">Membrane</keyword>
<reference evidence="4" key="1">
    <citation type="submission" date="2021-01" db="EMBL/GenBank/DDBJ databases">
        <authorList>
            <person name="Corre E."/>
            <person name="Pelletier E."/>
            <person name="Niang G."/>
            <person name="Scheremetjew M."/>
            <person name="Finn R."/>
            <person name="Kale V."/>
            <person name="Holt S."/>
            <person name="Cochrane G."/>
            <person name="Meng A."/>
            <person name="Brown T."/>
            <person name="Cohen L."/>
        </authorList>
    </citation>
    <scope>NUCLEOTIDE SEQUENCE</scope>
    <source>
        <strain evidence="4">Pop2</strain>
    </source>
</reference>
<evidence type="ECO:0000256" key="1">
    <source>
        <dbReference type="SAM" id="MobiDB-lite"/>
    </source>
</evidence>
<keyword evidence="2" id="KW-1133">Transmembrane helix</keyword>